<organism evidence="2 3">
    <name type="scientific">Acropora cervicornis</name>
    <name type="common">Staghorn coral</name>
    <dbReference type="NCBI Taxonomy" id="6130"/>
    <lineage>
        <taxon>Eukaryota</taxon>
        <taxon>Metazoa</taxon>
        <taxon>Cnidaria</taxon>
        <taxon>Anthozoa</taxon>
        <taxon>Hexacorallia</taxon>
        <taxon>Scleractinia</taxon>
        <taxon>Astrocoeniina</taxon>
        <taxon>Acroporidae</taxon>
        <taxon>Acropora</taxon>
    </lineage>
</organism>
<reference evidence="2" key="1">
    <citation type="journal article" date="2023" name="G3 (Bethesda)">
        <title>Whole genome assembly and annotation of the endangered Caribbean coral Acropora cervicornis.</title>
        <authorList>
            <person name="Selwyn J.D."/>
            <person name="Vollmer S.V."/>
        </authorList>
    </citation>
    <scope>NUCLEOTIDE SEQUENCE</scope>
    <source>
        <strain evidence="2">K2</strain>
    </source>
</reference>
<evidence type="ECO:0000313" key="3">
    <source>
        <dbReference type="Proteomes" id="UP001249851"/>
    </source>
</evidence>
<dbReference type="PANTHER" id="PTHR37984">
    <property type="entry name" value="PROTEIN CBG26694"/>
    <property type="match status" value="1"/>
</dbReference>
<dbReference type="Proteomes" id="UP001249851">
    <property type="component" value="Unassembled WGS sequence"/>
</dbReference>
<dbReference type="InterPro" id="IPR041588">
    <property type="entry name" value="Integrase_H2C2"/>
</dbReference>
<feature type="domain" description="Integrase zinc-binding" evidence="1">
    <location>
        <begin position="154"/>
        <end position="205"/>
    </location>
</feature>
<dbReference type="Gene3D" id="1.10.340.70">
    <property type="match status" value="1"/>
</dbReference>
<dbReference type="AlphaFoldDB" id="A0AAD9Q2J8"/>
<dbReference type="Pfam" id="PF17921">
    <property type="entry name" value="Integrase_H2C2"/>
    <property type="match status" value="1"/>
</dbReference>
<evidence type="ECO:0000259" key="1">
    <source>
        <dbReference type="Pfam" id="PF17921"/>
    </source>
</evidence>
<dbReference type="PANTHER" id="PTHR37984:SF8">
    <property type="entry name" value="CCHC-TYPE DOMAIN-CONTAINING PROTEIN"/>
    <property type="match status" value="1"/>
</dbReference>
<dbReference type="EMBL" id="JARQWQ010000076">
    <property type="protein sequence ID" value="KAK2553590.1"/>
    <property type="molecule type" value="Genomic_DNA"/>
</dbReference>
<sequence>MLSWIQEGIKVESDQKPLESIFMKPLHAAPQRLQRMLLRPQRYNLVIQYKKGKEMYLADSLSRAPLPDISSCEFVHELEEIDHKEFLPVSSEQWQRMRLSVADDPVLQELRNVIQCGWPESKAEVVPCLIPYYNSRDELTVEGDLVFKGHQLLVPRCLRKEMMEVIHASHIGIEGCIRRACESLYWPRMSTERKAYISTCDVCLTN</sequence>
<keyword evidence="3" id="KW-1185">Reference proteome</keyword>
<evidence type="ECO:0000313" key="2">
    <source>
        <dbReference type="EMBL" id="KAK2553590.1"/>
    </source>
</evidence>
<name>A0AAD9Q2J8_ACRCE</name>
<gene>
    <name evidence="2" type="ORF">P5673_025082</name>
</gene>
<proteinExistence type="predicted"/>
<dbReference type="FunFam" id="1.10.340.70:FF:000004">
    <property type="entry name" value="Retrovirus-related Pol polyprotein from transposon 297-like Protein"/>
    <property type="match status" value="1"/>
</dbReference>
<dbReference type="InterPro" id="IPR050951">
    <property type="entry name" value="Retrovirus_Pol_polyprotein"/>
</dbReference>
<protein>
    <recommendedName>
        <fullName evidence="1">Integrase zinc-binding domain-containing protein</fullName>
    </recommendedName>
</protein>
<accession>A0AAD9Q2J8</accession>
<comment type="caution">
    <text evidence="2">The sequence shown here is derived from an EMBL/GenBank/DDBJ whole genome shotgun (WGS) entry which is preliminary data.</text>
</comment>
<reference evidence="2" key="2">
    <citation type="journal article" date="2023" name="Science">
        <title>Genomic signatures of disease resistance in endangered staghorn corals.</title>
        <authorList>
            <person name="Vollmer S.V."/>
            <person name="Selwyn J.D."/>
            <person name="Despard B.A."/>
            <person name="Roesel C.L."/>
        </authorList>
    </citation>
    <scope>NUCLEOTIDE SEQUENCE</scope>
    <source>
        <strain evidence="2">K2</strain>
    </source>
</reference>